<gene>
    <name evidence="1" type="ORF">FSB_LOCUS46585</name>
</gene>
<proteinExistence type="predicted"/>
<sequence>MSESNYRKPRNIKLFCPSLSKTACLAVWDEQRLDLGSIALTFGLDPLTLKLNGHFISRGLDHIASSLTWNSLLSFFSARGFSTGINHQQPLLVDGRLIKLGSKRRRMHDPEDAFNGSCYVTEHKVDSCSTSPQAEDVNLMKNKRLKERDSGGEDLHGLGFKRKQLFEDVSLLKKLKINETDSDIQGRGNDFPKTFLQTQFTCSYMSKNLKRMREDEAIVASPCKRMR</sequence>
<organism evidence="1">
    <name type="scientific">Fagus sylvatica</name>
    <name type="common">Beechnut</name>
    <dbReference type="NCBI Taxonomy" id="28930"/>
    <lineage>
        <taxon>Eukaryota</taxon>
        <taxon>Viridiplantae</taxon>
        <taxon>Streptophyta</taxon>
        <taxon>Embryophyta</taxon>
        <taxon>Tracheophyta</taxon>
        <taxon>Spermatophyta</taxon>
        <taxon>Magnoliopsida</taxon>
        <taxon>eudicotyledons</taxon>
        <taxon>Gunneridae</taxon>
        <taxon>Pentapetalae</taxon>
        <taxon>rosids</taxon>
        <taxon>fabids</taxon>
        <taxon>Fagales</taxon>
        <taxon>Fagaceae</taxon>
        <taxon>Fagus</taxon>
    </lineage>
</organism>
<dbReference type="PANTHER" id="PTHR39104">
    <property type="entry name" value="AMINO ACID-LIGASE"/>
    <property type="match status" value="1"/>
</dbReference>
<dbReference type="AlphaFoldDB" id="A0A2N9I3V9"/>
<dbReference type="EMBL" id="OIVN01004669">
    <property type="protein sequence ID" value="SPD18703.1"/>
    <property type="molecule type" value="Genomic_DNA"/>
</dbReference>
<accession>A0A2N9I3V9</accession>
<reference evidence="1" key="1">
    <citation type="submission" date="2018-02" db="EMBL/GenBank/DDBJ databases">
        <authorList>
            <person name="Cohen D.B."/>
            <person name="Kent A.D."/>
        </authorList>
    </citation>
    <scope>NUCLEOTIDE SEQUENCE</scope>
</reference>
<dbReference type="PANTHER" id="PTHR39104:SF1">
    <property type="entry name" value="AMINO ACID-LIGASE"/>
    <property type="match status" value="1"/>
</dbReference>
<name>A0A2N9I3V9_FAGSY</name>
<evidence type="ECO:0000313" key="1">
    <source>
        <dbReference type="EMBL" id="SPD18703.1"/>
    </source>
</evidence>
<protein>
    <submittedName>
        <fullName evidence="1">Uncharacterized protein</fullName>
    </submittedName>
</protein>